<keyword evidence="1" id="KW-0732">Signal</keyword>
<keyword evidence="2" id="KW-1185">Reference proteome</keyword>
<dbReference type="AlphaFoldDB" id="A0A915K8S3"/>
<organism evidence="2 3">
    <name type="scientific">Romanomermis culicivorax</name>
    <name type="common">Nematode worm</name>
    <dbReference type="NCBI Taxonomy" id="13658"/>
    <lineage>
        <taxon>Eukaryota</taxon>
        <taxon>Metazoa</taxon>
        <taxon>Ecdysozoa</taxon>
        <taxon>Nematoda</taxon>
        <taxon>Enoplea</taxon>
        <taxon>Dorylaimia</taxon>
        <taxon>Mermithida</taxon>
        <taxon>Mermithoidea</taxon>
        <taxon>Mermithidae</taxon>
        <taxon>Romanomermis</taxon>
    </lineage>
</organism>
<dbReference type="WBParaSite" id="nRc.2.0.1.t34287-RA">
    <property type="protein sequence ID" value="nRc.2.0.1.t34287-RA"/>
    <property type="gene ID" value="nRc.2.0.1.g34287"/>
</dbReference>
<evidence type="ECO:0000313" key="3">
    <source>
        <dbReference type="WBParaSite" id="nRc.2.0.1.t34287-RA"/>
    </source>
</evidence>
<evidence type="ECO:0000256" key="1">
    <source>
        <dbReference type="SAM" id="SignalP"/>
    </source>
</evidence>
<sequence length="162" mass="17764">MGVELGGQILDRLINCLLLALALLSPLTIDRTSGACVTAQCKNLRKQQQLFQRSQQNNGGPSGEACKPFYLIPGKAMDCSTKDFSSKILSIDPSSVTISPNPVKLPGCFTIRMNVNMLPLPQDFSRSYVSKVEFNWWNLPQFSSLPCQNQSSNGCGGYGNNW</sequence>
<proteinExistence type="predicted"/>
<name>A0A915K8S3_ROMCU</name>
<feature type="signal peptide" evidence="1">
    <location>
        <begin position="1"/>
        <end position="34"/>
    </location>
</feature>
<dbReference type="Proteomes" id="UP000887565">
    <property type="component" value="Unplaced"/>
</dbReference>
<protein>
    <submittedName>
        <fullName evidence="3">Uncharacterized protein</fullName>
    </submittedName>
</protein>
<feature type="chain" id="PRO_5037870022" evidence="1">
    <location>
        <begin position="35"/>
        <end position="162"/>
    </location>
</feature>
<evidence type="ECO:0000313" key="2">
    <source>
        <dbReference type="Proteomes" id="UP000887565"/>
    </source>
</evidence>
<accession>A0A915K8S3</accession>
<reference evidence="3" key="1">
    <citation type="submission" date="2022-11" db="UniProtKB">
        <authorList>
            <consortium name="WormBaseParasite"/>
        </authorList>
    </citation>
    <scope>IDENTIFICATION</scope>
</reference>